<feature type="region of interest" description="Disordered" evidence="1">
    <location>
        <begin position="1"/>
        <end position="23"/>
    </location>
</feature>
<organism evidence="2">
    <name type="scientific">freshwater metagenome</name>
    <dbReference type="NCBI Taxonomy" id="449393"/>
    <lineage>
        <taxon>unclassified sequences</taxon>
        <taxon>metagenomes</taxon>
        <taxon>ecological metagenomes</taxon>
    </lineage>
</organism>
<proteinExistence type="predicted"/>
<sequence>MTGLDVADGHGGDSQCGEGEHARSAGVGLGRDVLEVSGKGQDTLLVGEIGELLGDRRVEQVLVRLGDDLAAGTSDRTVQRVGMLLMLRLEELDGIDDGRRGEEPGVEGLLIGEYRKGFDRLGGAQKCEIVGHTSGNCGGAHSRRVRSRSGDGNLSGLLLAAGSENGRGRYDRAAQDERAAGGDAEEGRLVSFCGSGGGVEQLIDGAGEHGERIGLFCGGLPKVAADLV</sequence>
<name>A0A6J5YEC9_9ZZZZ</name>
<evidence type="ECO:0000256" key="1">
    <source>
        <dbReference type="SAM" id="MobiDB-lite"/>
    </source>
</evidence>
<dbReference type="AlphaFoldDB" id="A0A6J5YEC9"/>
<protein>
    <submittedName>
        <fullName evidence="2">Unannotated protein</fullName>
    </submittedName>
</protein>
<evidence type="ECO:0000313" key="2">
    <source>
        <dbReference type="EMBL" id="CAB4324203.1"/>
    </source>
</evidence>
<dbReference type="EMBL" id="CAEMXZ010000114">
    <property type="protein sequence ID" value="CAB4324203.1"/>
    <property type="molecule type" value="Genomic_DNA"/>
</dbReference>
<gene>
    <name evidence="2" type="ORF">UFOPK1392_01968</name>
</gene>
<accession>A0A6J5YEC9</accession>
<reference evidence="2" key="1">
    <citation type="submission" date="2020-05" db="EMBL/GenBank/DDBJ databases">
        <authorList>
            <person name="Chiriac C."/>
            <person name="Salcher M."/>
            <person name="Ghai R."/>
            <person name="Kavagutti S V."/>
        </authorList>
    </citation>
    <scope>NUCLEOTIDE SEQUENCE</scope>
</reference>